<proteinExistence type="predicted"/>
<dbReference type="AlphaFoldDB" id="A0A142EPC6"/>
<dbReference type="PATRIC" id="fig|1727163.4.peg.2320"/>
<name>A0A142EPC6_9BACT</name>
<dbReference type="SUPFAM" id="SSF51556">
    <property type="entry name" value="Metallo-dependent hydrolases"/>
    <property type="match status" value="1"/>
</dbReference>
<dbReference type="STRING" id="1727163.AO498_11110"/>
<dbReference type="Gene3D" id="3.20.20.140">
    <property type="entry name" value="Metal-dependent hydrolases"/>
    <property type="match status" value="1"/>
</dbReference>
<sequence>MQEKKKKFLRKGEFSPWTVIASNSKAVEDGKMGASYSQIDLVKCWNSNLRLTFNSLYPLERQFVLGMDPKITEDKWYHFLARIILGKSGLRRDLLQSAYMRIPDKLVDYFQSSDYDYWQSLNREKDFVWLDSGKRIAKNEIHVSSAKLGDKKAAEKRAKEDPKSYIAENACYRIPKDRQELEQSLSNDQEITMVITIEGAHALGTDRVKSVQDISDRVQYIKNMWEFPVFFLTFAHHFDNHLCGHAHSIPGMGKVLMKQRPHMNEGFRRNGHRIIREILGLNSKGDRDESLGYRILIDVKHMAARSRKEYYELVKSCLTKGDRIPVIGSHCGYSGIKSLQDHIDLEKLEKDDYTDPSGKFNAWNINLCDEDVELIIKTRGLIGLSFDQRILGITSTDIKEDKTRQNKRNSIQLIWENIEGFVKSAYQNSNLTESEKSNIWKCLTIGTDFEGLIDPVNPYPTALSFEFMANDLVEVIDLARKESTAHHLHHFKNQDEVSAWVDDFCYYNAESFLKENYPG</sequence>
<accession>A0A142EPC6</accession>
<protein>
    <recommendedName>
        <fullName evidence="3">Peptidase M19</fullName>
    </recommendedName>
</protein>
<evidence type="ECO:0000313" key="1">
    <source>
        <dbReference type="EMBL" id="AMQ56981.1"/>
    </source>
</evidence>
<keyword evidence="2" id="KW-1185">Reference proteome</keyword>
<dbReference type="EMBL" id="CP012836">
    <property type="protein sequence ID" value="AMQ56981.1"/>
    <property type="molecule type" value="Genomic_DNA"/>
</dbReference>
<dbReference type="InterPro" id="IPR032466">
    <property type="entry name" value="Metal_Hydrolase"/>
</dbReference>
<organism evidence="1 2">
    <name type="scientific">Algoriphagus sanaruensis</name>
    <dbReference type="NCBI Taxonomy" id="1727163"/>
    <lineage>
        <taxon>Bacteria</taxon>
        <taxon>Pseudomonadati</taxon>
        <taxon>Bacteroidota</taxon>
        <taxon>Cytophagia</taxon>
        <taxon>Cytophagales</taxon>
        <taxon>Cyclobacteriaceae</taxon>
        <taxon>Algoriphagus</taxon>
    </lineage>
</organism>
<reference evidence="2" key="1">
    <citation type="submission" date="2015-09" db="EMBL/GenBank/DDBJ databases">
        <title>Complete sequence of Algoriphagus sp. M8-2.</title>
        <authorList>
            <person name="Shintani M."/>
        </authorList>
    </citation>
    <scope>NUCLEOTIDE SEQUENCE [LARGE SCALE GENOMIC DNA]</scope>
    <source>
        <strain evidence="2">M8-2</strain>
    </source>
</reference>
<dbReference type="Proteomes" id="UP000073816">
    <property type="component" value="Chromosome"/>
</dbReference>
<evidence type="ECO:0008006" key="3">
    <source>
        <dbReference type="Google" id="ProtNLM"/>
    </source>
</evidence>
<gene>
    <name evidence="1" type="ORF">AO498_11110</name>
</gene>
<dbReference type="KEGG" id="alm:AO498_11110"/>
<reference evidence="1 2" key="2">
    <citation type="journal article" date="2016" name="Genome Announc.">
        <title>Complete Genome Sequence of Algoriphagus sp. Strain M8-2, Isolated from a Brackish Lake.</title>
        <authorList>
            <person name="Muraguchi Y."/>
            <person name="Kushimoto K."/>
            <person name="Ohtsubo Y."/>
            <person name="Suzuki T."/>
            <person name="Dohra H."/>
            <person name="Kimbara K."/>
            <person name="Shintani M."/>
        </authorList>
    </citation>
    <scope>NUCLEOTIDE SEQUENCE [LARGE SCALE GENOMIC DNA]</scope>
    <source>
        <strain evidence="1 2">M8-2</strain>
    </source>
</reference>
<evidence type="ECO:0000313" key="2">
    <source>
        <dbReference type="Proteomes" id="UP000073816"/>
    </source>
</evidence>